<evidence type="ECO:0000256" key="1">
    <source>
        <dbReference type="ARBA" id="ARBA00022448"/>
    </source>
</evidence>
<dbReference type="PROSITE" id="PS00198">
    <property type="entry name" value="4FE4S_FER_1"/>
    <property type="match status" value="1"/>
</dbReference>
<organism evidence="10 11">
    <name type="scientific">Myroides guanonis</name>
    <dbReference type="NCBI Taxonomy" id="1150112"/>
    <lineage>
        <taxon>Bacteria</taxon>
        <taxon>Pseudomonadati</taxon>
        <taxon>Bacteroidota</taxon>
        <taxon>Flavobacteriia</taxon>
        <taxon>Flavobacteriales</taxon>
        <taxon>Flavobacteriaceae</taxon>
        <taxon>Myroides</taxon>
    </lineage>
</organism>
<gene>
    <name evidence="8" type="primary">rnfC</name>
    <name evidence="10" type="ORF">SAMN04487893_10450</name>
</gene>
<dbReference type="SUPFAM" id="SSF46548">
    <property type="entry name" value="alpha-helical ferredoxin"/>
    <property type="match status" value="1"/>
</dbReference>
<dbReference type="STRING" id="1150112.SAMN04487893_10450"/>
<evidence type="ECO:0000256" key="5">
    <source>
        <dbReference type="ARBA" id="ARBA00022982"/>
    </source>
</evidence>
<dbReference type="EMBL" id="FORU01000004">
    <property type="protein sequence ID" value="SFJ18611.1"/>
    <property type="molecule type" value="Genomic_DNA"/>
</dbReference>
<dbReference type="SUPFAM" id="SSF142019">
    <property type="entry name" value="Nqo1 FMN-binding domain-like"/>
    <property type="match status" value="1"/>
</dbReference>
<keyword evidence="5 8" id="KW-0249">Electron transport</keyword>
<feature type="binding site" evidence="8">
    <location>
        <position position="391"/>
    </location>
    <ligand>
        <name>[4Fe-4S] cluster</name>
        <dbReference type="ChEBI" id="CHEBI:49883"/>
        <label>2</label>
    </ligand>
</feature>
<feature type="binding site" evidence="8">
    <location>
        <position position="349"/>
    </location>
    <ligand>
        <name>[4Fe-4S] cluster</name>
        <dbReference type="ChEBI" id="CHEBI:49883"/>
        <label>1</label>
    </ligand>
</feature>
<evidence type="ECO:0000256" key="7">
    <source>
        <dbReference type="ARBA" id="ARBA00023014"/>
    </source>
</evidence>
<feature type="binding site" evidence="8">
    <location>
        <position position="352"/>
    </location>
    <ligand>
        <name>[4Fe-4S] cluster</name>
        <dbReference type="ChEBI" id="CHEBI:49883"/>
        <label>1</label>
    </ligand>
</feature>
<evidence type="ECO:0000256" key="8">
    <source>
        <dbReference type="HAMAP-Rule" id="MF_00461"/>
    </source>
</evidence>
<keyword evidence="2 8" id="KW-0004">4Fe-4S</keyword>
<comment type="function">
    <text evidence="8">Part of a membrane-bound complex that couples electron transfer with translocation of ions across the membrane.</text>
</comment>
<dbReference type="InterPro" id="IPR011538">
    <property type="entry name" value="Nuo51_FMN-bd"/>
</dbReference>
<proteinExistence type="inferred from homology"/>
<protein>
    <recommendedName>
        <fullName evidence="8">Ion-translocating oxidoreductase complex subunit C</fullName>
        <ecNumber evidence="8">7.-.-.-</ecNumber>
    </recommendedName>
    <alternativeName>
        <fullName evidence="8">Rnf electron transport complex subunit C</fullName>
    </alternativeName>
</protein>
<dbReference type="InterPro" id="IPR017900">
    <property type="entry name" value="4Fe4S_Fe_S_CS"/>
</dbReference>
<reference evidence="11" key="1">
    <citation type="submission" date="2016-10" db="EMBL/GenBank/DDBJ databases">
        <authorList>
            <person name="Varghese N."/>
            <person name="Submissions S."/>
        </authorList>
    </citation>
    <scope>NUCLEOTIDE SEQUENCE [LARGE SCALE GENOMIC DNA]</scope>
    <source>
        <strain evidence="11">DSM 26542</strain>
    </source>
</reference>
<keyword evidence="3 8" id="KW-0479">Metal-binding</keyword>
<evidence type="ECO:0000313" key="11">
    <source>
        <dbReference type="Proteomes" id="UP000243887"/>
    </source>
</evidence>
<comment type="similarity">
    <text evidence="8">Belongs to the 4Fe4S bacterial-type ferredoxin family. RnfC subfamily.</text>
</comment>
<feature type="binding site" evidence="8">
    <location>
        <position position="355"/>
    </location>
    <ligand>
        <name>[4Fe-4S] cluster</name>
        <dbReference type="ChEBI" id="CHEBI:49883"/>
        <label>1</label>
    </ligand>
</feature>
<dbReference type="EC" id="7.-.-.-" evidence="8"/>
<keyword evidence="11" id="KW-1185">Reference proteome</keyword>
<dbReference type="Proteomes" id="UP000243887">
    <property type="component" value="Unassembled WGS sequence"/>
</dbReference>
<keyword evidence="4 8" id="KW-0677">Repeat</keyword>
<dbReference type="InterPro" id="IPR037225">
    <property type="entry name" value="Nuo51_FMN-bd_sf"/>
</dbReference>
<dbReference type="Gene3D" id="3.30.70.20">
    <property type="match status" value="1"/>
</dbReference>
<dbReference type="InterPro" id="IPR010208">
    <property type="entry name" value="Ion_transpt_RnfC/RsxC"/>
</dbReference>
<dbReference type="Gene3D" id="3.40.50.11540">
    <property type="entry name" value="NADH-ubiquinone oxidoreductase 51kDa subunit"/>
    <property type="match status" value="1"/>
</dbReference>
<dbReference type="GO" id="GO:0005886">
    <property type="term" value="C:plasma membrane"/>
    <property type="evidence" value="ECO:0007669"/>
    <property type="project" value="UniProtKB-SubCell"/>
</dbReference>
<evidence type="ECO:0000256" key="6">
    <source>
        <dbReference type="ARBA" id="ARBA00023004"/>
    </source>
</evidence>
<evidence type="ECO:0000313" key="10">
    <source>
        <dbReference type="EMBL" id="SFJ18611.1"/>
    </source>
</evidence>
<dbReference type="GO" id="GO:0046872">
    <property type="term" value="F:metal ion binding"/>
    <property type="evidence" value="ECO:0007669"/>
    <property type="project" value="UniProtKB-KW"/>
</dbReference>
<dbReference type="OrthoDB" id="9767754at2"/>
<feature type="binding site" evidence="8">
    <location>
        <position position="398"/>
    </location>
    <ligand>
        <name>[4Fe-4S] cluster</name>
        <dbReference type="ChEBI" id="CHEBI:49883"/>
        <label>1</label>
    </ligand>
</feature>
<dbReference type="InterPro" id="IPR017896">
    <property type="entry name" value="4Fe4S_Fe-S-bd"/>
</dbReference>
<dbReference type="GO" id="GO:0022900">
    <property type="term" value="P:electron transport chain"/>
    <property type="evidence" value="ECO:0007669"/>
    <property type="project" value="UniProtKB-UniRule"/>
</dbReference>
<dbReference type="AlphaFoldDB" id="A0A1I3PB08"/>
<evidence type="ECO:0000256" key="2">
    <source>
        <dbReference type="ARBA" id="ARBA00022485"/>
    </source>
</evidence>
<evidence type="ECO:0000256" key="3">
    <source>
        <dbReference type="ARBA" id="ARBA00022723"/>
    </source>
</evidence>
<dbReference type="RefSeq" id="WP_090678345.1">
    <property type="nucleotide sequence ID" value="NZ_FORU01000004.1"/>
</dbReference>
<comment type="subunit">
    <text evidence="8">The complex is composed of six subunits: RnfA, RnfB, RnfC, RnfD, RnfE and RnfG.</text>
</comment>
<comment type="subcellular location">
    <subcellularLocation>
        <location evidence="8">Cell membrane</location>
        <topology evidence="8">Peripheral membrane protein</topology>
    </subcellularLocation>
</comment>
<dbReference type="PROSITE" id="PS51379">
    <property type="entry name" value="4FE4S_FER_2"/>
    <property type="match status" value="2"/>
</dbReference>
<sequence length="416" mass="45654">MLLISSLKKKTKLIAIASLDSPKDFYIPLEGYRYSMGLVVEVGTHLKKYELVAESEGVFPCKIHAPVSGVVKGIVSIDGRSMLHIENDFKETALPLSPLDLRELSLSGLTDHLLDRGVQGAGGSQFPTHLKYQVEGKRIDTLIFNGVECEPFLSADFVLMKERYLELFRMAMLLASVLMVNRVVFAIEKQHKELRNVLLKCASGLGMELEVRLVPNSYPQGGELQLIESVTSMKIRKGFIPSDYGVLVTNIGTLWAMYNAVFEGKPYIERVVTVSGNSCSNLGNFLVRIGTPVAHVLNQTKNSCDLSSQTVVIGGAMMGKAVDSLDSPIHKGAGGILVLKKNRVLVNNCIKCGLCVDVCPQHLMPLEFVRHNIANNIEGLDSFNLQDCIECGACAYVCPSDVPLMENIFEGKSKLF</sequence>
<evidence type="ECO:0000259" key="9">
    <source>
        <dbReference type="PROSITE" id="PS51379"/>
    </source>
</evidence>
<dbReference type="InterPro" id="IPR026902">
    <property type="entry name" value="RnfC_N"/>
</dbReference>
<accession>A0A1I3PB08</accession>
<keyword evidence="7 8" id="KW-0411">Iron-sulfur</keyword>
<keyword evidence="8" id="KW-1003">Cell membrane</keyword>
<dbReference type="PANTHER" id="PTHR43034:SF2">
    <property type="entry name" value="ION-TRANSLOCATING OXIDOREDUCTASE COMPLEX SUBUNIT C"/>
    <property type="match status" value="1"/>
</dbReference>
<keyword evidence="1 8" id="KW-0813">Transport</keyword>
<dbReference type="PANTHER" id="PTHR43034">
    <property type="entry name" value="ION-TRANSLOCATING OXIDOREDUCTASE COMPLEX SUBUNIT C"/>
    <property type="match status" value="1"/>
</dbReference>
<keyword evidence="8" id="KW-1278">Translocase</keyword>
<dbReference type="NCBIfam" id="TIGR01945">
    <property type="entry name" value="rnfC"/>
    <property type="match status" value="1"/>
</dbReference>
<dbReference type="Pfam" id="PF13375">
    <property type="entry name" value="RnfC_N"/>
    <property type="match status" value="1"/>
</dbReference>
<feature type="binding site" evidence="8">
    <location>
        <position position="388"/>
    </location>
    <ligand>
        <name>[4Fe-4S] cluster</name>
        <dbReference type="ChEBI" id="CHEBI:49883"/>
        <label>2</label>
    </ligand>
</feature>
<dbReference type="GO" id="GO:0009055">
    <property type="term" value="F:electron transfer activity"/>
    <property type="evidence" value="ECO:0007669"/>
    <property type="project" value="InterPro"/>
</dbReference>
<feature type="domain" description="4Fe-4S ferredoxin-type" evidence="9">
    <location>
        <begin position="340"/>
        <end position="369"/>
    </location>
</feature>
<dbReference type="NCBIfam" id="NF003454">
    <property type="entry name" value="PRK05035.1"/>
    <property type="match status" value="1"/>
</dbReference>
<feature type="binding site" evidence="8">
    <location>
        <position position="394"/>
    </location>
    <ligand>
        <name>[4Fe-4S] cluster</name>
        <dbReference type="ChEBI" id="CHEBI:49883"/>
        <label>2</label>
    </ligand>
</feature>
<keyword evidence="6 8" id="KW-0408">Iron</keyword>
<dbReference type="Pfam" id="PF01512">
    <property type="entry name" value="Complex1_51K"/>
    <property type="match status" value="1"/>
</dbReference>
<keyword evidence="8" id="KW-0472">Membrane</keyword>
<feature type="binding site" evidence="8">
    <location>
        <position position="359"/>
    </location>
    <ligand>
        <name>[4Fe-4S] cluster</name>
        <dbReference type="ChEBI" id="CHEBI:49883"/>
        <label>2</label>
    </ligand>
</feature>
<feature type="domain" description="4Fe-4S ferredoxin-type" evidence="9">
    <location>
        <begin position="379"/>
        <end position="408"/>
    </location>
</feature>
<evidence type="ECO:0000256" key="4">
    <source>
        <dbReference type="ARBA" id="ARBA00022737"/>
    </source>
</evidence>
<name>A0A1I3PB08_9FLAO</name>
<dbReference type="HAMAP" id="MF_00461">
    <property type="entry name" value="RsxC_RnfC"/>
    <property type="match status" value="1"/>
</dbReference>
<dbReference type="Pfam" id="PF12838">
    <property type="entry name" value="Fer4_7"/>
    <property type="match status" value="1"/>
</dbReference>
<comment type="cofactor">
    <cofactor evidence="8">
        <name>[4Fe-4S] cluster</name>
        <dbReference type="ChEBI" id="CHEBI:49883"/>
    </cofactor>
    <text evidence="8">Binds 2 [4Fe-4S] clusters per subunit.</text>
</comment>
<dbReference type="GO" id="GO:0051539">
    <property type="term" value="F:4 iron, 4 sulfur cluster binding"/>
    <property type="evidence" value="ECO:0007669"/>
    <property type="project" value="UniProtKB-KW"/>
</dbReference>